<feature type="region of interest" description="Disordered" evidence="2">
    <location>
        <begin position="98"/>
        <end position="117"/>
    </location>
</feature>
<dbReference type="InterPro" id="IPR011990">
    <property type="entry name" value="TPR-like_helical_dom_sf"/>
</dbReference>
<gene>
    <name evidence="3" type="ordered locus">SRM_00823</name>
</gene>
<keyword evidence="1" id="KW-0802">TPR repeat</keyword>
<dbReference type="KEGG" id="srm:SRM_00823"/>
<dbReference type="Proteomes" id="UP000000933">
    <property type="component" value="Chromosome"/>
</dbReference>
<dbReference type="HOGENOM" id="CLU_047827_0_0_10"/>
<reference evidence="3 4" key="1">
    <citation type="journal article" date="2010" name="ISME J.">
        <title>Fine-scale evolution: genomic, phenotypic and ecological differentiation in two coexisting Salinibacter ruber strains.</title>
        <authorList>
            <person name="Pena A."/>
            <person name="Teeling H."/>
            <person name="Huerta-Cepas J."/>
            <person name="Santos F."/>
            <person name="Yarza P."/>
            <person name="Brito-Echeverria J."/>
            <person name="Lucio M."/>
            <person name="Schmitt-Kopplin P."/>
            <person name="Meseguer I."/>
            <person name="Schenowitz C."/>
            <person name="Dossat C."/>
            <person name="Barbe V."/>
            <person name="Dopazo J."/>
            <person name="Rossello-Mora R."/>
            <person name="Schuler M."/>
            <person name="Glockner F.O."/>
            <person name="Amann R."/>
            <person name="Gabaldon T."/>
            <person name="Anton J."/>
        </authorList>
    </citation>
    <scope>NUCLEOTIDE SEQUENCE [LARGE SCALE GENOMIC DNA]</scope>
    <source>
        <strain evidence="3 4">M8</strain>
    </source>
</reference>
<dbReference type="SUPFAM" id="SSF48452">
    <property type="entry name" value="TPR-like"/>
    <property type="match status" value="1"/>
</dbReference>
<dbReference type="SMART" id="SM00028">
    <property type="entry name" value="TPR"/>
    <property type="match status" value="3"/>
</dbReference>
<evidence type="ECO:0000256" key="2">
    <source>
        <dbReference type="SAM" id="MobiDB-lite"/>
    </source>
</evidence>
<reference evidence="4" key="2">
    <citation type="submission" date="2010-04" db="EMBL/GenBank/DDBJ databases">
        <title>Genome sequence of Salinibacter ruber M8.</title>
        <authorList>
            <consortium name="Genoscope"/>
        </authorList>
    </citation>
    <scope>NUCLEOTIDE SEQUENCE [LARGE SCALE GENOMIC DNA]</scope>
    <source>
        <strain evidence="4">M8</strain>
    </source>
</reference>
<evidence type="ECO:0000313" key="4">
    <source>
        <dbReference type="Proteomes" id="UP000000933"/>
    </source>
</evidence>
<accession>D5H6T9</accession>
<dbReference type="AlphaFoldDB" id="D5H6T9"/>
<name>D5H6T9_SALRM</name>
<sequence>MRVRCDALITITRSGAECQRARRDFLVHRPSFGGSGMSSILDNAAHCRLRLAPVLPRPTSTTPSSYFRPFWRPTAGRGPFSRRERPVRRPGCTSGTDVVPFRLHDDGSGGPPARRPAPVGIGALGPGNKRTEHSYRTWCLMSTVFSFFPAISPPVMNTHWLPRALATRWTVVAFACLLGLQLGAGSVRAQSDNSLSNAQKKKLKKELQQTYKEGAKAGNAENYEVAATRFEESIQLAQKLGLDDLIGKIENNLIESLKGAGSAALKQENYTGALSHFKTLQEYTDADPTVQYNQGLALINMEDSTEAGLQSLRQAIEVGNEVGNTRVAGLATERIRDEFLARASKALQGDSPSQAQIDKALSALDQMTEYVEPNADAMFYRGTAFYESGQYQSAIQAARQGLDMHQGSRSDAAKFHFVIAESQMETGNKASACETFANATYGDYEARANHYLENECDDV</sequence>
<dbReference type="PROSITE" id="PS50005">
    <property type="entry name" value="TPR"/>
    <property type="match status" value="1"/>
</dbReference>
<feature type="repeat" description="TPR" evidence="1">
    <location>
        <begin position="375"/>
        <end position="408"/>
    </location>
</feature>
<protein>
    <submittedName>
        <fullName evidence="3">TPR-repeat-containing protein</fullName>
    </submittedName>
</protein>
<dbReference type="InterPro" id="IPR019734">
    <property type="entry name" value="TPR_rpt"/>
</dbReference>
<dbReference type="Gene3D" id="1.25.40.10">
    <property type="entry name" value="Tetratricopeptide repeat domain"/>
    <property type="match status" value="2"/>
</dbReference>
<organism evidence="3 4">
    <name type="scientific">Salinibacter ruber (strain M8)</name>
    <dbReference type="NCBI Taxonomy" id="761659"/>
    <lineage>
        <taxon>Bacteria</taxon>
        <taxon>Pseudomonadati</taxon>
        <taxon>Rhodothermota</taxon>
        <taxon>Rhodothermia</taxon>
        <taxon>Rhodothermales</taxon>
        <taxon>Salinibacteraceae</taxon>
        <taxon>Salinibacter</taxon>
    </lineage>
</organism>
<evidence type="ECO:0000256" key="1">
    <source>
        <dbReference type="PROSITE-ProRule" id="PRU00339"/>
    </source>
</evidence>
<dbReference type="EMBL" id="FP565814">
    <property type="protein sequence ID" value="CBH23744.1"/>
    <property type="molecule type" value="Genomic_DNA"/>
</dbReference>
<evidence type="ECO:0000313" key="3">
    <source>
        <dbReference type="EMBL" id="CBH23744.1"/>
    </source>
</evidence>
<proteinExistence type="predicted"/>
<dbReference type="Pfam" id="PF13432">
    <property type="entry name" value="TPR_16"/>
    <property type="match status" value="2"/>
</dbReference>